<evidence type="ECO:0000313" key="2">
    <source>
        <dbReference type="EMBL" id="MBU5486488.1"/>
    </source>
</evidence>
<dbReference type="RefSeq" id="WP_216441086.1">
    <property type="nucleotide sequence ID" value="NZ_JAHLQF010000006.1"/>
</dbReference>
<organism evidence="2 3">
    <name type="scientific">Clostridium mobile</name>
    <dbReference type="NCBI Taxonomy" id="2841512"/>
    <lineage>
        <taxon>Bacteria</taxon>
        <taxon>Bacillati</taxon>
        <taxon>Bacillota</taxon>
        <taxon>Clostridia</taxon>
        <taxon>Eubacteriales</taxon>
        <taxon>Clostridiaceae</taxon>
        <taxon>Clostridium</taxon>
    </lineage>
</organism>
<dbReference type="EMBL" id="JAHLQF010000006">
    <property type="protein sequence ID" value="MBU5486488.1"/>
    <property type="molecule type" value="Genomic_DNA"/>
</dbReference>
<name>A0ABS6EMN0_9CLOT</name>
<reference evidence="2 3" key="1">
    <citation type="submission" date="2021-06" db="EMBL/GenBank/DDBJ databases">
        <authorList>
            <person name="Sun Q."/>
            <person name="Li D."/>
        </authorList>
    </citation>
    <scope>NUCLEOTIDE SEQUENCE [LARGE SCALE GENOMIC DNA]</scope>
    <source>
        <strain evidence="2 3">MSJ-11</strain>
    </source>
</reference>
<proteinExistence type="predicted"/>
<comment type="caution">
    <text evidence="2">The sequence shown here is derived from an EMBL/GenBank/DDBJ whole genome shotgun (WGS) entry which is preliminary data.</text>
</comment>
<evidence type="ECO:0000313" key="3">
    <source>
        <dbReference type="Proteomes" id="UP000726170"/>
    </source>
</evidence>
<keyword evidence="1" id="KW-0175">Coiled coil</keyword>
<protein>
    <submittedName>
        <fullName evidence="2">Uncharacterized protein</fullName>
    </submittedName>
</protein>
<feature type="coiled-coil region" evidence="1">
    <location>
        <begin position="74"/>
        <end position="108"/>
    </location>
</feature>
<evidence type="ECO:0000256" key="1">
    <source>
        <dbReference type="SAM" id="Coils"/>
    </source>
</evidence>
<sequence>MDYIEVGQAIYDTSKRIEKGVNAITEKAKEYAENEKKYRIALAKEIMKLKAEGLQATLIPDVARGNVADLKFKRDLSELEYKAYRDMIEGLKAELSGLQTIYRRLEDM</sequence>
<keyword evidence="3" id="KW-1185">Reference proteome</keyword>
<dbReference type="Proteomes" id="UP000726170">
    <property type="component" value="Unassembled WGS sequence"/>
</dbReference>
<gene>
    <name evidence="2" type="ORF">KQI86_19490</name>
</gene>
<accession>A0ABS6EMN0</accession>